<keyword evidence="3" id="KW-1185">Reference proteome</keyword>
<name>A0A841FT75_9ACTN</name>
<feature type="transmembrane region" description="Helical" evidence="1">
    <location>
        <begin position="20"/>
        <end position="40"/>
    </location>
</feature>
<dbReference type="AlphaFoldDB" id="A0A841FT75"/>
<evidence type="ECO:0000313" key="2">
    <source>
        <dbReference type="EMBL" id="MBB6039495.1"/>
    </source>
</evidence>
<dbReference type="RefSeq" id="WP_184792572.1">
    <property type="nucleotide sequence ID" value="NZ_BONT01000084.1"/>
</dbReference>
<dbReference type="Proteomes" id="UP000548476">
    <property type="component" value="Unassembled WGS sequence"/>
</dbReference>
<gene>
    <name evidence="2" type="ORF">HNR73_007390</name>
</gene>
<comment type="caution">
    <text evidence="2">The sequence shown here is derived from an EMBL/GenBank/DDBJ whole genome shotgun (WGS) entry which is preliminary data.</text>
</comment>
<organism evidence="2 3">
    <name type="scientific">Phytomonospora endophytica</name>
    <dbReference type="NCBI Taxonomy" id="714109"/>
    <lineage>
        <taxon>Bacteria</taxon>
        <taxon>Bacillati</taxon>
        <taxon>Actinomycetota</taxon>
        <taxon>Actinomycetes</taxon>
        <taxon>Micromonosporales</taxon>
        <taxon>Micromonosporaceae</taxon>
        <taxon>Phytomonospora</taxon>
    </lineage>
</organism>
<accession>A0A841FT75</accession>
<evidence type="ECO:0000256" key="1">
    <source>
        <dbReference type="SAM" id="Phobius"/>
    </source>
</evidence>
<keyword evidence="1" id="KW-0472">Membrane</keyword>
<dbReference type="EMBL" id="JACHGT010000022">
    <property type="protein sequence ID" value="MBB6039495.1"/>
    <property type="molecule type" value="Genomic_DNA"/>
</dbReference>
<keyword evidence="1" id="KW-1133">Transmembrane helix</keyword>
<evidence type="ECO:0000313" key="3">
    <source>
        <dbReference type="Proteomes" id="UP000548476"/>
    </source>
</evidence>
<proteinExistence type="predicted"/>
<keyword evidence="1" id="KW-0812">Transmembrane</keyword>
<reference evidence="2 3" key="1">
    <citation type="submission" date="2020-08" db="EMBL/GenBank/DDBJ databases">
        <title>Genomic Encyclopedia of Type Strains, Phase IV (KMG-IV): sequencing the most valuable type-strain genomes for metagenomic binning, comparative biology and taxonomic classification.</title>
        <authorList>
            <person name="Goeker M."/>
        </authorList>
    </citation>
    <scope>NUCLEOTIDE SEQUENCE [LARGE SCALE GENOMIC DNA]</scope>
    <source>
        <strain evidence="2 3">YIM 65646</strain>
    </source>
</reference>
<sequence>MTRVVDALRRHSAREARLRLTTYAVAAAAVLSVVPVVLVAREVSEDPVFVALDDLGLPEWAAGSPVDAAHGSRWCVGECRTRERTWTSERDLPATREAFGAALERDAWEPLVVEGCPPSVDIIGVYACWSRDEYVLDLWVRPLPCDATDLAARDRCTGAMATAVVRNRVADGRRSLTAGA</sequence>
<protein>
    <submittedName>
        <fullName evidence="2">Uncharacterized protein</fullName>
    </submittedName>
</protein>